<evidence type="ECO:0000256" key="1">
    <source>
        <dbReference type="ARBA" id="ARBA00022801"/>
    </source>
</evidence>
<accession>A0ABW9HIR8</accession>
<protein>
    <submittedName>
        <fullName evidence="3">Alpha/beta fold hydrolase</fullName>
    </submittedName>
</protein>
<proteinExistence type="predicted"/>
<sequence>MIIGGALQNKDSWWTHQRHFGPDADVITVDLPGSGSSGILPARYSHDFQAAALEHLLTEADVTRVNLVGVSYGSIVAYRLAQRRPDMVTRMVLNGVFDGVPSHVRATHQHMVKLLDARRTFEFAEAMLSFMAPRSDGSDAGRNDAIVQMVRTQFSRMPEDEVEQCLQNALRNLAHPRLRPCTHSIPTLVVTGQHDLCTPPETGRRIAGMIPDSVCVTFDDAGHLVFLEHPERFVKMLRHFFSSLPTDELPHCTPF</sequence>
<reference evidence="3 4" key="1">
    <citation type="submission" date="2024-12" db="EMBL/GenBank/DDBJ databases">
        <title>Forecasting of Potato common scab and diversities of Pathogenic streptomyces spp. in china.</title>
        <authorList>
            <person name="Handique U."/>
            <person name="Wu J."/>
        </authorList>
    </citation>
    <scope>NUCLEOTIDE SEQUENCE [LARGE SCALE GENOMIC DNA]</scope>
    <source>
        <strain evidence="3 4">ZRIMU1530</strain>
    </source>
</reference>
<dbReference type="PANTHER" id="PTHR43798">
    <property type="entry name" value="MONOACYLGLYCEROL LIPASE"/>
    <property type="match status" value="1"/>
</dbReference>
<dbReference type="Gene3D" id="3.40.50.1820">
    <property type="entry name" value="alpha/beta hydrolase"/>
    <property type="match status" value="1"/>
</dbReference>
<comment type="caution">
    <text evidence="3">The sequence shown here is derived from an EMBL/GenBank/DDBJ whole genome shotgun (WGS) entry which is preliminary data.</text>
</comment>
<keyword evidence="1 3" id="KW-0378">Hydrolase</keyword>
<dbReference type="Pfam" id="PF00561">
    <property type="entry name" value="Abhydrolase_1"/>
    <property type="match status" value="1"/>
</dbReference>
<feature type="domain" description="AB hydrolase-1" evidence="2">
    <location>
        <begin position="2"/>
        <end position="230"/>
    </location>
</feature>
<dbReference type="PRINTS" id="PR00412">
    <property type="entry name" value="EPOXHYDRLASE"/>
</dbReference>
<dbReference type="InterPro" id="IPR000073">
    <property type="entry name" value="AB_hydrolase_1"/>
</dbReference>
<evidence type="ECO:0000313" key="3">
    <source>
        <dbReference type="EMBL" id="MFM9607114.1"/>
    </source>
</evidence>
<dbReference type="Proteomes" id="UP001631957">
    <property type="component" value="Unassembled WGS sequence"/>
</dbReference>
<dbReference type="InterPro" id="IPR029058">
    <property type="entry name" value="AB_hydrolase_fold"/>
</dbReference>
<dbReference type="GO" id="GO:0016787">
    <property type="term" value="F:hydrolase activity"/>
    <property type="evidence" value="ECO:0007669"/>
    <property type="project" value="UniProtKB-KW"/>
</dbReference>
<dbReference type="EMBL" id="JBJVNI010000001">
    <property type="protein sequence ID" value="MFM9607114.1"/>
    <property type="molecule type" value="Genomic_DNA"/>
</dbReference>
<dbReference type="PANTHER" id="PTHR43798:SF31">
    <property type="entry name" value="AB HYDROLASE SUPERFAMILY PROTEIN YCLE"/>
    <property type="match status" value="1"/>
</dbReference>
<dbReference type="InterPro" id="IPR000639">
    <property type="entry name" value="Epox_hydrolase-like"/>
</dbReference>
<organism evidence="3 4">
    <name type="scientific">Streptomyces niveiscabiei</name>
    <dbReference type="NCBI Taxonomy" id="164115"/>
    <lineage>
        <taxon>Bacteria</taxon>
        <taxon>Bacillati</taxon>
        <taxon>Actinomycetota</taxon>
        <taxon>Actinomycetes</taxon>
        <taxon>Kitasatosporales</taxon>
        <taxon>Streptomycetaceae</taxon>
        <taxon>Streptomyces</taxon>
    </lineage>
</organism>
<evidence type="ECO:0000259" key="2">
    <source>
        <dbReference type="Pfam" id="PF00561"/>
    </source>
</evidence>
<gene>
    <name evidence="3" type="ORF">ACKI18_00140</name>
</gene>
<keyword evidence="4" id="KW-1185">Reference proteome</keyword>
<dbReference type="RefSeq" id="WP_409119941.1">
    <property type="nucleotide sequence ID" value="NZ_JBJVNI010000001.1"/>
</dbReference>
<dbReference type="InterPro" id="IPR050266">
    <property type="entry name" value="AB_hydrolase_sf"/>
</dbReference>
<evidence type="ECO:0000313" key="4">
    <source>
        <dbReference type="Proteomes" id="UP001631957"/>
    </source>
</evidence>
<dbReference type="PRINTS" id="PR00111">
    <property type="entry name" value="ABHYDROLASE"/>
</dbReference>
<dbReference type="SUPFAM" id="SSF53474">
    <property type="entry name" value="alpha/beta-Hydrolases"/>
    <property type="match status" value="1"/>
</dbReference>
<name>A0ABW9HIR8_9ACTN</name>